<evidence type="ECO:0000313" key="7">
    <source>
        <dbReference type="Proteomes" id="UP001140562"/>
    </source>
</evidence>
<dbReference type="PROSITE" id="PS51192">
    <property type="entry name" value="HELICASE_ATP_BIND_1"/>
    <property type="match status" value="1"/>
</dbReference>
<dbReference type="SUPFAM" id="SSF52540">
    <property type="entry name" value="P-loop containing nucleoside triphosphate hydrolases"/>
    <property type="match status" value="2"/>
</dbReference>
<proteinExistence type="predicted"/>
<keyword evidence="7" id="KW-1185">Reference proteome</keyword>
<keyword evidence="2" id="KW-0378">Hydrolase</keyword>
<evidence type="ECO:0000256" key="1">
    <source>
        <dbReference type="ARBA" id="ARBA00022741"/>
    </source>
</evidence>
<evidence type="ECO:0000256" key="3">
    <source>
        <dbReference type="ARBA" id="ARBA00022840"/>
    </source>
</evidence>
<dbReference type="SMART" id="SM00490">
    <property type="entry name" value="HELICc"/>
    <property type="match status" value="1"/>
</dbReference>
<dbReference type="InterPro" id="IPR050628">
    <property type="entry name" value="SNF2_RAD54_helicase_TF"/>
</dbReference>
<dbReference type="GO" id="GO:0005524">
    <property type="term" value="F:ATP binding"/>
    <property type="evidence" value="ECO:0007669"/>
    <property type="project" value="UniProtKB-KW"/>
</dbReference>
<dbReference type="CDD" id="cd18793">
    <property type="entry name" value="SF2_C_SNF"/>
    <property type="match status" value="1"/>
</dbReference>
<evidence type="ECO:0000313" key="6">
    <source>
        <dbReference type="EMBL" id="KAJ4330170.1"/>
    </source>
</evidence>
<dbReference type="AlphaFoldDB" id="A0A9W9BUG4"/>
<dbReference type="Proteomes" id="UP001140562">
    <property type="component" value="Unassembled WGS sequence"/>
</dbReference>
<dbReference type="SMART" id="SM00487">
    <property type="entry name" value="DEXDc"/>
    <property type="match status" value="1"/>
</dbReference>
<dbReference type="GO" id="GO:0005634">
    <property type="term" value="C:nucleus"/>
    <property type="evidence" value="ECO:0007669"/>
    <property type="project" value="TreeGrafter"/>
</dbReference>
<dbReference type="Gene3D" id="3.40.50.300">
    <property type="entry name" value="P-loop containing nucleotide triphosphate hydrolases"/>
    <property type="match status" value="1"/>
</dbReference>
<keyword evidence="1" id="KW-0547">Nucleotide-binding</keyword>
<evidence type="ECO:0000256" key="2">
    <source>
        <dbReference type="ARBA" id="ARBA00022801"/>
    </source>
</evidence>
<dbReference type="InterPro" id="IPR000330">
    <property type="entry name" value="SNF2_N"/>
</dbReference>
<dbReference type="GO" id="GO:0006281">
    <property type="term" value="P:DNA repair"/>
    <property type="evidence" value="ECO:0007669"/>
    <property type="project" value="TreeGrafter"/>
</dbReference>
<dbReference type="InterPro" id="IPR014001">
    <property type="entry name" value="Helicase_ATP-bd"/>
</dbReference>
<accession>A0A9W9BUG4</accession>
<gene>
    <name evidence="6" type="ORF">N0V87_010238</name>
</gene>
<dbReference type="PANTHER" id="PTHR45626">
    <property type="entry name" value="TRANSCRIPTION TERMINATION FACTOR 2-RELATED"/>
    <property type="match status" value="1"/>
</dbReference>
<evidence type="ECO:0000259" key="5">
    <source>
        <dbReference type="PROSITE" id="PS51194"/>
    </source>
</evidence>
<keyword evidence="3" id="KW-0067">ATP-binding</keyword>
<dbReference type="Pfam" id="PF00176">
    <property type="entry name" value="SNF2-rel_dom"/>
    <property type="match status" value="1"/>
</dbReference>
<dbReference type="InterPro" id="IPR038718">
    <property type="entry name" value="SNF2-like_sf"/>
</dbReference>
<organism evidence="6 7">
    <name type="scientific">Didymella glomerata</name>
    <dbReference type="NCBI Taxonomy" id="749621"/>
    <lineage>
        <taxon>Eukaryota</taxon>
        <taxon>Fungi</taxon>
        <taxon>Dikarya</taxon>
        <taxon>Ascomycota</taxon>
        <taxon>Pezizomycotina</taxon>
        <taxon>Dothideomycetes</taxon>
        <taxon>Pleosporomycetidae</taxon>
        <taxon>Pleosporales</taxon>
        <taxon>Pleosporineae</taxon>
        <taxon>Didymellaceae</taxon>
        <taxon>Didymella</taxon>
    </lineage>
</organism>
<name>A0A9W9BUG4_9PLEO</name>
<feature type="domain" description="Helicase ATP-binding" evidence="4">
    <location>
        <begin position="108"/>
        <end position="292"/>
    </location>
</feature>
<dbReference type="GO" id="GO:0008094">
    <property type="term" value="F:ATP-dependent activity, acting on DNA"/>
    <property type="evidence" value="ECO:0007669"/>
    <property type="project" value="TreeGrafter"/>
</dbReference>
<protein>
    <submittedName>
        <fullName evidence="6">Uncharacterized protein</fullName>
    </submittedName>
</protein>
<dbReference type="GO" id="GO:0016787">
    <property type="term" value="F:hydrolase activity"/>
    <property type="evidence" value="ECO:0007669"/>
    <property type="project" value="UniProtKB-KW"/>
</dbReference>
<dbReference type="PROSITE" id="PS51194">
    <property type="entry name" value="HELICASE_CTER"/>
    <property type="match status" value="1"/>
</dbReference>
<evidence type="ECO:0000259" key="4">
    <source>
        <dbReference type="PROSITE" id="PS51192"/>
    </source>
</evidence>
<sequence length="727" mass="82174">MEIFDYGLEADSEEYDSTDSDTDFKPWSGVVHNTGWMGPAQPAHDKEVEDVFEATSLSLKEGVAMLREMADPTMIRMETPAHLLVAGTTLKNFQAHTLTILHHDYQKSKEVRRRNGMLLGQEMGTGKTIVTLALIASIPPIPGVPHLIVVPLSLVDVWESEIKKHMNPIPKYCVYSRKTRTLQQLKDYAIVIATYDKVSNEGTEYERTRASFEARRASSAHHEAPIRCNNTLATMSWNIVVADEGHAINNTQTQKHRSLDRLNSLYRLPLTGTPFANEYKSLQSYMAYLGVTPWEDENLFKKYFLFKRSKDISNQLLSSHVNAILAAVFASFTIRIRKTDLFEGRPIADFTEGVKFTYGHGLTENERRLQAKTRTLWDHGLRAHNKANRIGGFMEWKTALKDVGDARLGIVHHLCLKYRYSEEGDANEALGEKTANIPTEDIIDTMRKTKGTLSSEGQVNRVLLRAATKRSWRESSRIVVSMNIMRRHFEQHGWESQLVIFSDYLSALDVLENAILELFKDRVRIARYDGTVDAETRAAHAKAFQDGRINLFLATTKAGGYGLTLTKANGVLHLTEPWNPGAAEQCTARAIRIGTDHTVYVYVPYAHDSIERRIKLIAKMKLRKASKVVDPDASMRARMAEVSAYTREQLRSKMDEAKALSSEYNDRLEKKLRTAGSSQQDRFAVNDLLADLTDEELISAESELEKDFQELRPEADDVTVDASLLEG</sequence>
<dbReference type="InterPro" id="IPR001650">
    <property type="entry name" value="Helicase_C-like"/>
</dbReference>
<reference evidence="6" key="1">
    <citation type="submission" date="2022-10" db="EMBL/GenBank/DDBJ databases">
        <title>Tapping the CABI collections for fungal endophytes: first genome assemblies for Collariella, Neodidymelliopsis, Ascochyta clinopodiicola, Didymella pomorum, Didymosphaeria variabile, Neocosmospora piperis and Neocucurbitaria cava.</title>
        <authorList>
            <person name="Hill R."/>
        </authorList>
    </citation>
    <scope>NUCLEOTIDE SEQUENCE</scope>
    <source>
        <strain evidence="6">IMI 360193</strain>
    </source>
</reference>
<feature type="domain" description="Helicase C-terminal" evidence="5">
    <location>
        <begin position="488"/>
        <end position="636"/>
    </location>
</feature>
<dbReference type="InterPro" id="IPR027417">
    <property type="entry name" value="P-loop_NTPase"/>
</dbReference>
<comment type="caution">
    <text evidence="6">The sequence shown here is derived from an EMBL/GenBank/DDBJ whole genome shotgun (WGS) entry which is preliminary data.</text>
</comment>
<dbReference type="OrthoDB" id="3796869at2759"/>
<dbReference type="Gene3D" id="3.40.50.10810">
    <property type="entry name" value="Tandem AAA-ATPase domain"/>
    <property type="match status" value="1"/>
</dbReference>
<dbReference type="InterPro" id="IPR049730">
    <property type="entry name" value="SNF2/RAD54-like_C"/>
</dbReference>
<dbReference type="EMBL" id="JAPEUV010000220">
    <property type="protein sequence ID" value="KAJ4330170.1"/>
    <property type="molecule type" value="Genomic_DNA"/>
</dbReference>
<dbReference type="Pfam" id="PF00271">
    <property type="entry name" value="Helicase_C"/>
    <property type="match status" value="1"/>
</dbReference>